<dbReference type="PANTHER" id="PTHR23315:SF278">
    <property type="entry name" value="U-BOX DOMAIN-CONTAINING PROTEIN 3"/>
    <property type="match status" value="1"/>
</dbReference>
<sequence>MDIKSIKCLINSISRFIHLVACKLVKTVLIHKDHKTMVGILKILKPVLDEVCNSEIVLNEILVKEIEELDVIVNEARDFWEKFTAQIRTNSELIEASIKDLRDNLIPQANNLITIAESLGLISNQELQMESVALEKERANVQLKKNKEESDLIGDIMSLVEHIRDWMAKLEQFEAINGLIIPSYFRCPLSMGLMLDPVIVASGQTYKSSFIQRWLEHGLTIFPKTRQILTHTNLIPNYTVKALIINWCNDNNIKISDTSSSTNISAPSLSHHVSSQDFTRIDSFCGSSHSTNSSLEAGNVSQKPSGEVSSKYDNQSDNMGLERVAPNHGAIPPLVALSQSGTLRARQKAQQILSHFRSQREGIIAKAKS</sequence>
<evidence type="ECO:0000256" key="1">
    <source>
        <dbReference type="ARBA" id="ARBA00004906"/>
    </source>
</evidence>
<dbReference type="SUPFAM" id="SSF57850">
    <property type="entry name" value="RING/U-box"/>
    <property type="match status" value="1"/>
</dbReference>
<keyword evidence="3" id="KW-0175">Coiled coil</keyword>
<keyword evidence="2" id="KW-0808">Transferase</keyword>
<feature type="compositionally biased region" description="Polar residues" evidence="4">
    <location>
        <begin position="292"/>
        <end position="318"/>
    </location>
</feature>
<evidence type="ECO:0000256" key="4">
    <source>
        <dbReference type="SAM" id="MobiDB-lite"/>
    </source>
</evidence>
<dbReference type="InterPro" id="IPR057314">
    <property type="entry name" value="PUB2-4-like_N"/>
</dbReference>
<dbReference type="SMART" id="SM00504">
    <property type="entry name" value="Ubox"/>
    <property type="match status" value="1"/>
</dbReference>
<feature type="coiled-coil region" evidence="3">
    <location>
        <begin position="122"/>
        <end position="149"/>
    </location>
</feature>
<dbReference type="InterPro" id="IPR045210">
    <property type="entry name" value="RING-Ubox_PUB"/>
</dbReference>
<comment type="caution">
    <text evidence="6">The sequence shown here is derived from an EMBL/GenBank/DDBJ whole genome shotgun (WGS) entry which is preliminary data.</text>
</comment>
<reference evidence="6 7" key="1">
    <citation type="journal article" date="2020" name="IScience">
        <title>Genome Sequencing of the Endangered Kingdonia uniflora (Circaeasteraceae, Ranunculales) Reveals Potential Mechanisms of Evolutionary Specialization.</title>
        <authorList>
            <person name="Sun Y."/>
            <person name="Deng T."/>
            <person name="Zhang A."/>
            <person name="Moore M.J."/>
            <person name="Landis J.B."/>
            <person name="Lin N."/>
            <person name="Zhang H."/>
            <person name="Zhang X."/>
            <person name="Huang J."/>
            <person name="Zhang X."/>
            <person name="Sun H."/>
            <person name="Wang H."/>
        </authorList>
    </citation>
    <scope>NUCLEOTIDE SEQUENCE [LARGE SCALE GENOMIC DNA]</scope>
    <source>
        <strain evidence="6">TB1705</strain>
        <tissue evidence="6">Leaf</tissue>
    </source>
</reference>
<dbReference type="GO" id="GO:0016567">
    <property type="term" value="P:protein ubiquitination"/>
    <property type="evidence" value="ECO:0007669"/>
    <property type="project" value="UniProtKB-UniPathway"/>
</dbReference>
<evidence type="ECO:0000256" key="3">
    <source>
        <dbReference type="SAM" id="Coils"/>
    </source>
</evidence>
<evidence type="ECO:0000256" key="2">
    <source>
        <dbReference type="ARBA" id="ARBA00022679"/>
    </source>
</evidence>
<protein>
    <recommendedName>
        <fullName evidence="5">U-box domain-containing protein</fullName>
    </recommendedName>
</protein>
<proteinExistence type="predicted"/>
<keyword evidence="7" id="KW-1185">Reference proteome</keyword>
<name>A0A7J7NLW6_9MAGN</name>
<dbReference type="GO" id="GO:0004842">
    <property type="term" value="F:ubiquitin-protein transferase activity"/>
    <property type="evidence" value="ECO:0007669"/>
    <property type="project" value="InterPro"/>
</dbReference>
<dbReference type="Pfam" id="PF25240">
    <property type="entry name" value="PUB2_N"/>
    <property type="match status" value="1"/>
</dbReference>
<dbReference type="OrthoDB" id="7537227at2759"/>
<feature type="region of interest" description="Disordered" evidence="4">
    <location>
        <begin position="292"/>
        <end position="320"/>
    </location>
</feature>
<dbReference type="InterPro" id="IPR013083">
    <property type="entry name" value="Znf_RING/FYVE/PHD"/>
</dbReference>
<gene>
    <name evidence="6" type="ORF">GIB67_020119</name>
</gene>
<comment type="pathway">
    <text evidence="1">Protein modification; protein ubiquitination.</text>
</comment>
<dbReference type="Gene3D" id="3.30.40.10">
    <property type="entry name" value="Zinc/RING finger domain, C3HC4 (zinc finger)"/>
    <property type="match status" value="1"/>
</dbReference>
<dbReference type="PROSITE" id="PS51698">
    <property type="entry name" value="U_BOX"/>
    <property type="match status" value="1"/>
</dbReference>
<accession>A0A7J7NLW6</accession>
<dbReference type="CDD" id="cd16664">
    <property type="entry name" value="RING-Ubox_PUB"/>
    <property type="match status" value="1"/>
</dbReference>
<evidence type="ECO:0000313" key="7">
    <source>
        <dbReference type="Proteomes" id="UP000541444"/>
    </source>
</evidence>
<dbReference type="UniPathway" id="UPA00143"/>
<dbReference type="AlphaFoldDB" id="A0A7J7NLW6"/>
<dbReference type="Proteomes" id="UP000541444">
    <property type="component" value="Unassembled WGS sequence"/>
</dbReference>
<feature type="domain" description="U-box" evidence="5">
    <location>
        <begin position="180"/>
        <end position="254"/>
    </location>
</feature>
<evidence type="ECO:0000313" key="6">
    <source>
        <dbReference type="EMBL" id="KAF6168010.1"/>
    </source>
</evidence>
<dbReference type="EMBL" id="JACGCM010000706">
    <property type="protein sequence ID" value="KAF6168010.1"/>
    <property type="molecule type" value="Genomic_DNA"/>
</dbReference>
<dbReference type="PANTHER" id="PTHR23315">
    <property type="entry name" value="U BOX DOMAIN-CONTAINING"/>
    <property type="match status" value="1"/>
</dbReference>
<dbReference type="InterPro" id="IPR003613">
    <property type="entry name" value="Ubox_domain"/>
</dbReference>
<evidence type="ECO:0000259" key="5">
    <source>
        <dbReference type="PROSITE" id="PS51698"/>
    </source>
</evidence>
<organism evidence="6 7">
    <name type="scientific">Kingdonia uniflora</name>
    <dbReference type="NCBI Taxonomy" id="39325"/>
    <lineage>
        <taxon>Eukaryota</taxon>
        <taxon>Viridiplantae</taxon>
        <taxon>Streptophyta</taxon>
        <taxon>Embryophyta</taxon>
        <taxon>Tracheophyta</taxon>
        <taxon>Spermatophyta</taxon>
        <taxon>Magnoliopsida</taxon>
        <taxon>Ranunculales</taxon>
        <taxon>Circaeasteraceae</taxon>
        <taxon>Kingdonia</taxon>
    </lineage>
</organism>
<dbReference type="Pfam" id="PF04564">
    <property type="entry name" value="U-box"/>
    <property type="match status" value="1"/>
</dbReference>